<dbReference type="Pfam" id="PF00005">
    <property type="entry name" value="ABC_tran"/>
    <property type="match status" value="2"/>
</dbReference>
<name>A0ABR4SIH1_9MICO</name>
<feature type="domain" description="ABC transporter" evidence="9">
    <location>
        <begin position="2"/>
        <end position="239"/>
    </location>
</feature>
<keyword evidence="2" id="KW-1003">Cell membrane</keyword>
<keyword evidence="3" id="KW-0762">Sugar transport</keyword>
<keyword evidence="4" id="KW-0677">Repeat</keyword>
<feature type="domain" description="ABC transporter" evidence="9">
    <location>
        <begin position="259"/>
        <end position="505"/>
    </location>
</feature>
<dbReference type="PANTHER" id="PTHR43790">
    <property type="entry name" value="CARBOHYDRATE TRANSPORT ATP-BINDING PROTEIN MG119-RELATED"/>
    <property type="match status" value="1"/>
</dbReference>
<sequence>MLEMQGIRKTFGPVVALDRVDLQVAKGAVHAICGENGAGKSTLMKVLSGVYPAGEYEGAIVLDGSEVEFKSIRDSEKAGIAIIHQELALAPNLSILENIYLGRAKTARFGINWQPMRREATRLLAKVGLDESIDTLVGNLGVGKQQLVEIARALSKDVRILILDEPTAALNDDDSEQLLELVRQLRAEGVGCVIISHKLNEVAAIADSVTIIRDGLTVETFHVADESAIDEARIIRGMVGRSLDHRYPDHEPNVGEELLKVENWTVEHPTIPHRFVSKGISLDVKSGEIVGIAGLMGSGRTEFAMSLFGRSYGTYRSGEVYKAGNPVDTSSVRKAIDNGFAYVSEDRKELGLNLIQSIRTNISSANLKKLTKRAMINSNEEMRVAERYRSSVRIKTQDTGEAVGNLSGGNQQKVALAKWLYTDPEILILDEPTRGIDVGAKYEIYELINALADEGKAVLVISSEMPELIGICDRIYALNEGSITGQLGRNEFSQEALMRLMTNQKAGAAA</sequence>
<evidence type="ECO:0000256" key="3">
    <source>
        <dbReference type="ARBA" id="ARBA00022597"/>
    </source>
</evidence>
<evidence type="ECO:0000256" key="6">
    <source>
        <dbReference type="ARBA" id="ARBA00022840"/>
    </source>
</evidence>
<reference evidence="10 11" key="1">
    <citation type="submission" date="2014-01" db="EMBL/GenBank/DDBJ databases">
        <title>Draft genome sequence of the multidrug-resistant clinical isolate Dermabacter hominis 1368.</title>
        <authorList>
            <person name="Albersmeier A."/>
            <person name="Bomholt C."/>
            <person name="Glaub A."/>
            <person name="Ruckert C."/>
            <person name="Soriano F."/>
            <person name="Fernandez-Natal I."/>
            <person name="Tauch A."/>
        </authorList>
    </citation>
    <scope>NUCLEOTIDE SEQUENCE [LARGE SCALE GENOMIC DNA]</scope>
    <source>
        <strain evidence="10 11">1368</strain>
    </source>
</reference>
<keyword evidence="7" id="KW-1278">Translocase</keyword>
<dbReference type="CDD" id="cd03215">
    <property type="entry name" value="ABC_Carb_Monos_II"/>
    <property type="match status" value="1"/>
</dbReference>
<keyword evidence="1" id="KW-0813">Transport</keyword>
<dbReference type="InterPro" id="IPR003593">
    <property type="entry name" value="AAA+_ATPase"/>
</dbReference>
<dbReference type="PROSITE" id="PS50893">
    <property type="entry name" value="ABC_TRANSPORTER_2"/>
    <property type="match status" value="2"/>
</dbReference>
<dbReference type="GO" id="GO:0005524">
    <property type="term" value="F:ATP binding"/>
    <property type="evidence" value="ECO:0007669"/>
    <property type="project" value="UniProtKB-KW"/>
</dbReference>
<keyword evidence="8" id="KW-0472">Membrane</keyword>
<keyword evidence="6 10" id="KW-0067">ATP-binding</keyword>
<dbReference type="Proteomes" id="UP000030182">
    <property type="component" value="Unassembled WGS sequence"/>
</dbReference>
<comment type="caution">
    <text evidence="10">The sequence shown here is derived from an EMBL/GenBank/DDBJ whole genome shotgun (WGS) entry which is preliminary data.</text>
</comment>
<accession>A0ABR4SIH1</accession>
<evidence type="ECO:0000313" key="11">
    <source>
        <dbReference type="Proteomes" id="UP000030182"/>
    </source>
</evidence>
<evidence type="ECO:0000256" key="4">
    <source>
        <dbReference type="ARBA" id="ARBA00022737"/>
    </source>
</evidence>
<dbReference type="CDD" id="cd03216">
    <property type="entry name" value="ABC_Carb_Monos_I"/>
    <property type="match status" value="1"/>
</dbReference>
<evidence type="ECO:0000256" key="5">
    <source>
        <dbReference type="ARBA" id="ARBA00022741"/>
    </source>
</evidence>
<dbReference type="InterPro" id="IPR027417">
    <property type="entry name" value="P-loop_NTPase"/>
</dbReference>
<evidence type="ECO:0000256" key="7">
    <source>
        <dbReference type="ARBA" id="ARBA00022967"/>
    </source>
</evidence>
<evidence type="ECO:0000259" key="9">
    <source>
        <dbReference type="PROSITE" id="PS50893"/>
    </source>
</evidence>
<dbReference type="EMBL" id="JDRS01000024">
    <property type="protein sequence ID" value="KDS92507.1"/>
    <property type="molecule type" value="Genomic_DNA"/>
</dbReference>
<keyword evidence="11" id="KW-1185">Reference proteome</keyword>
<keyword evidence="5" id="KW-0547">Nucleotide-binding</keyword>
<proteinExistence type="predicted"/>
<evidence type="ECO:0000256" key="8">
    <source>
        <dbReference type="ARBA" id="ARBA00023136"/>
    </source>
</evidence>
<dbReference type="PROSITE" id="PS00211">
    <property type="entry name" value="ABC_TRANSPORTER_1"/>
    <property type="match status" value="1"/>
</dbReference>
<dbReference type="SMART" id="SM00382">
    <property type="entry name" value="AAA"/>
    <property type="match status" value="2"/>
</dbReference>
<dbReference type="Gene3D" id="3.40.50.300">
    <property type="entry name" value="P-loop containing nucleotide triphosphate hydrolases"/>
    <property type="match status" value="2"/>
</dbReference>
<dbReference type="SUPFAM" id="SSF52540">
    <property type="entry name" value="P-loop containing nucleoside triphosphate hydrolases"/>
    <property type="match status" value="2"/>
</dbReference>
<evidence type="ECO:0000256" key="2">
    <source>
        <dbReference type="ARBA" id="ARBA00022475"/>
    </source>
</evidence>
<dbReference type="InterPro" id="IPR050107">
    <property type="entry name" value="ABC_carbohydrate_import_ATPase"/>
</dbReference>
<organism evidence="10 11">
    <name type="scientific">Dermabacter hominis 1368</name>
    <dbReference type="NCBI Taxonomy" id="1450519"/>
    <lineage>
        <taxon>Bacteria</taxon>
        <taxon>Bacillati</taxon>
        <taxon>Actinomycetota</taxon>
        <taxon>Actinomycetes</taxon>
        <taxon>Micrococcales</taxon>
        <taxon>Dermabacteraceae</taxon>
        <taxon>Dermabacter</taxon>
    </lineage>
</organism>
<dbReference type="InterPro" id="IPR003439">
    <property type="entry name" value="ABC_transporter-like_ATP-bd"/>
</dbReference>
<evidence type="ECO:0000313" key="10">
    <source>
        <dbReference type="EMBL" id="KDS92507.1"/>
    </source>
</evidence>
<gene>
    <name evidence="10" type="ORF">DHOM_10590</name>
</gene>
<evidence type="ECO:0000256" key="1">
    <source>
        <dbReference type="ARBA" id="ARBA00022448"/>
    </source>
</evidence>
<dbReference type="InterPro" id="IPR017871">
    <property type="entry name" value="ABC_transporter-like_CS"/>
</dbReference>
<protein>
    <submittedName>
        <fullName evidence="10">Xylose ABC transporter ATP-binding protein</fullName>
    </submittedName>
</protein>
<dbReference type="PANTHER" id="PTHR43790:SF1">
    <property type="entry name" value="XYLOSE IMPORT ATP-BINDING PROTEIN XYLG"/>
    <property type="match status" value="1"/>
</dbReference>